<dbReference type="EMBL" id="BPQR01000034">
    <property type="protein sequence ID" value="GJE06745.1"/>
    <property type="molecule type" value="Genomic_DNA"/>
</dbReference>
<proteinExistence type="predicted"/>
<dbReference type="InterPro" id="IPR027417">
    <property type="entry name" value="P-loop_NTPase"/>
</dbReference>
<keyword evidence="1" id="KW-0066">ATP synthesis</keyword>
<gene>
    <name evidence="5" type="ORF">AOPFMNJM_2067</name>
</gene>
<evidence type="ECO:0000256" key="1">
    <source>
        <dbReference type="ARBA" id="ARBA00023310"/>
    </source>
</evidence>
<evidence type="ECO:0000313" key="5">
    <source>
        <dbReference type="EMBL" id="GJE06745.1"/>
    </source>
</evidence>
<reference evidence="5" key="1">
    <citation type="journal article" date="2021" name="Front. Microbiol.">
        <title>Comprehensive Comparative Genomics and Phenotyping of Methylobacterium Species.</title>
        <authorList>
            <person name="Alessa O."/>
            <person name="Ogura Y."/>
            <person name="Fujitani Y."/>
            <person name="Takami H."/>
            <person name="Hayashi T."/>
            <person name="Sahin N."/>
            <person name="Tani A."/>
        </authorList>
    </citation>
    <scope>NUCLEOTIDE SEQUENCE</scope>
    <source>
        <strain evidence="5">LMG 23639</strain>
    </source>
</reference>
<name>A0ABQ4SW66_9HYPH</name>
<dbReference type="InterPro" id="IPR022488">
    <property type="entry name" value="PPK2-related"/>
</dbReference>
<comment type="caution">
    <text evidence="5">The sequence shown here is derived from an EMBL/GenBank/DDBJ whole genome shotgun (WGS) entry which is preliminary data.</text>
</comment>
<dbReference type="InterPro" id="IPR022300">
    <property type="entry name" value="PPK2-rel_1"/>
</dbReference>
<dbReference type="NCBIfam" id="TIGR03709">
    <property type="entry name" value="PPK2_rel_1"/>
    <property type="match status" value="1"/>
</dbReference>
<organism evidence="5 6">
    <name type="scientific">Methylobacterium jeotgali</name>
    <dbReference type="NCBI Taxonomy" id="381630"/>
    <lineage>
        <taxon>Bacteria</taxon>
        <taxon>Pseudomonadati</taxon>
        <taxon>Pseudomonadota</taxon>
        <taxon>Alphaproteobacteria</taxon>
        <taxon>Hyphomicrobiales</taxon>
        <taxon>Methylobacteriaceae</taxon>
        <taxon>Methylobacterium</taxon>
    </lineage>
</organism>
<keyword evidence="6" id="KW-1185">Reference proteome</keyword>
<protein>
    <recommendedName>
        <fullName evidence="4">Polyphosphate kinase-2-related domain-containing protein</fullName>
    </recommendedName>
</protein>
<dbReference type="RefSeq" id="WP_238275609.1">
    <property type="nucleotide sequence ID" value="NZ_BPQR01000034.1"/>
</dbReference>
<accession>A0ABQ4SW66</accession>
<dbReference type="Gene3D" id="3.40.50.300">
    <property type="entry name" value="P-loop containing nucleotide triphosphate hydrolases"/>
    <property type="match status" value="1"/>
</dbReference>
<comment type="catalytic activity">
    <reaction evidence="2">
        <text>[phosphate](n) + ATP = [phosphate](n+1) + ADP</text>
        <dbReference type="Rhea" id="RHEA:19573"/>
        <dbReference type="Rhea" id="RHEA-COMP:9859"/>
        <dbReference type="Rhea" id="RHEA-COMP:14280"/>
        <dbReference type="ChEBI" id="CHEBI:16838"/>
        <dbReference type="ChEBI" id="CHEBI:30616"/>
        <dbReference type="ChEBI" id="CHEBI:456216"/>
    </reaction>
    <physiologicalReaction direction="right-to-left" evidence="2">
        <dbReference type="Rhea" id="RHEA:19575"/>
    </physiologicalReaction>
</comment>
<feature type="compositionally biased region" description="Basic and acidic residues" evidence="3">
    <location>
        <begin position="8"/>
        <end position="19"/>
    </location>
</feature>
<evidence type="ECO:0000313" key="6">
    <source>
        <dbReference type="Proteomes" id="UP001055102"/>
    </source>
</evidence>
<evidence type="ECO:0000259" key="4">
    <source>
        <dbReference type="Pfam" id="PF03976"/>
    </source>
</evidence>
<feature type="region of interest" description="Disordered" evidence="3">
    <location>
        <begin position="1"/>
        <end position="38"/>
    </location>
</feature>
<dbReference type="PANTHER" id="PTHR34383:SF3">
    <property type="entry name" value="POLYPHOSPHATE:AMP PHOSPHOTRANSFERASE"/>
    <property type="match status" value="1"/>
</dbReference>
<dbReference type="SUPFAM" id="SSF52540">
    <property type="entry name" value="P-loop containing nucleoside triphosphate hydrolases"/>
    <property type="match status" value="1"/>
</dbReference>
<sequence>MSKKHGKREKDHGAGRSDATDSSGRHRQRARDMPPSSSLWAAALGETAESGAELIGARVPVFPGRAAAGIVTVEPGSACDLSRIDPDADGGLDKAAAKEALAAEKARIVALQERLYAERRQSLLVVLQAIDTGGKDGTIRATLEGVNPQGCRVTSFKVPSTEELDHDFLWRYHRATPGRGMIGVFNRSHYEDVLVVRVKELVPEAVWRGRYGLINDFERLLAENGTVILKLFLHISKDEQKKRLEARIADPEKHWKFDPADLVERKSWDAYQEAFQDALSRCSTPCAPWHVVPGNRKWFRNLVVARTVADTLEAMDPKFPEGRPGIAGLKVPD</sequence>
<feature type="domain" description="Polyphosphate kinase-2-related" evidence="4">
    <location>
        <begin position="92"/>
        <end position="318"/>
    </location>
</feature>
<dbReference type="PANTHER" id="PTHR34383">
    <property type="entry name" value="POLYPHOSPHATE:AMP PHOSPHOTRANSFERASE-RELATED"/>
    <property type="match status" value="1"/>
</dbReference>
<dbReference type="Proteomes" id="UP001055102">
    <property type="component" value="Unassembled WGS sequence"/>
</dbReference>
<reference evidence="5" key="2">
    <citation type="submission" date="2021-08" db="EMBL/GenBank/DDBJ databases">
        <authorList>
            <person name="Tani A."/>
            <person name="Ola A."/>
            <person name="Ogura Y."/>
            <person name="Katsura K."/>
            <person name="Hayashi T."/>
        </authorList>
    </citation>
    <scope>NUCLEOTIDE SEQUENCE</scope>
    <source>
        <strain evidence="5">LMG 23639</strain>
    </source>
</reference>
<dbReference type="Pfam" id="PF03976">
    <property type="entry name" value="PPK2"/>
    <property type="match status" value="1"/>
</dbReference>
<evidence type="ECO:0000256" key="2">
    <source>
        <dbReference type="ARBA" id="ARBA00024500"/>
    </source>
</evidence>
<evidence type="ECO:0000256" key="3">
    <source>
        <dbReference type="SAM" id="MobiDB-lite"/>
    </source>
</evidence>